<evidence type="ECO:0000313" key="10">
    <source>
        <dbReference type="Proteomes" id="UP000192940"/>
    </source>
</evidence>
<reference evidence="10" key="1">
    <citation type="submission" date="2017-04" db="EMBL/GenBank/DDBJ databases">
        <authorList>
            <person name="Varghese N."/>
            <person name="Submissions S."/>
        </authorList>
    </citation>
    <scope>NUCLEOTIDE SEQUENCE [LARGE SCALE GENOMIC DNA]</scope>
    <source>
        <strain evidence="10">N3/975</strain>
    </source>
</reference>
<evidence type="ECO:0000256" key="6">
    <source>
        <dbReference type="SAM" id="Phobius"/>
    </source>
</evidence>
<keyword evidence="4" id="KW-0186">Copper</keyword>
<dbReference type="Proteomes" id="UP000192940">
    <property type="component" value="Chromosome I"/>
</dbReference>
<organism evidence="9 10">
    <name type="scientific">Paenibacillus uliginis N3/975</name>
    <dbReference type="NCBI Taxonomy" id="1313296"/>
    <lineage>
        <taxon>Bacteria</taxon>
        <taxon>Bacillati</taxon>
        <taxon>Bacillota</taxon>
        <taxon>Bacilli</taxon>
        <taxon>Bacillales</taxon>
        <taxon>Paenibacillaceae</taxon>
        <taxon>Paenibacillus</taxon>
    </lineage>
</organism>
<dbReference type="STRING" id="1313296.SAMN05661091_3294"/>
<evidence type="ECO:0000256" key="2">
    <source>
        <dbReference type="ARBA" id="ARBA00022723"/>
    </source>
</evidence>
<name>A0A1X7HGU2_9BACL</name>
<dbReference type="InterPro" id="IPR014755">
    <property type="entry name" value="Cu-Rt/internalin_Ig-like"/>
</dbReference>
<dbReference type="Gene3D" id="2.60.40.1220">
    <property type="match status" value="1"/>
</dbReference>
<keyword evidence="6" id="KW-0812">Transmembrane</keyword>
<dbReference type="InterPro" id="IPR014756">
    <property type="entry name" value="Ig_E-set"/>
</dbReference>
<feature type="compositionally biased region" description="Polar residues" evidence="5">
    <location>
        <begin position="181"/>
        <end position="192"/>
    </location>
</feature>
<feature type="region of interest" description="Disordered" evidence="5">
    <location>
        <begin position="118"/>
        <end position="192"/>
    </location>
</feature>
<dbReference type="PANTHER" id="PTHR34820">
    <property type="entry name" value="INNER MEMBRANE PROTEIN YEBZ"/>
    <property type="match status" value="1"/>
</dbReference>
<feature type="chain" id="PRO_5012123516" description="CopC domain-containing protein" evidence="7">
    <location>
        <begin position="26"/>
        <end position="221"/>
    </location>
</feature>
<evidence type="ECO:0000256" key="1">
    <source>
        <dbReference type="ARBA" id="ARBA00004196"/>
    </source>
</evidence>
<dbReference type="InterPro" id="IPR032694">
    <property type="entry name" value="CopC/D"/>
</dbReference>
<evidence type="ECO:0000256" key="7">
    <source>
        <dbReference type="SAM" id="SignalP"/>
    </source>
</evidence>
<evidence type="ECO:0000256" key="3">
    <source>
        <dbReference type="ARBA" id="ARBA00022729"/>
    </source>
</evidence>
<proteinExistence type="predicted"/>
<feature type="compositionally biased region" description="Low complexity" evidence="5">
    <location>
        <begin position="163"/>
        <end position="180"/>
    </location>
</feature>
<feature type="transmembrane region" description="Helical" evidence="6">
    <location>
        <begin position="196"/>
        <end position="214"/>
    </location>
</feature>
<dbReference type="GO" id="GO:0030313">
    <property type="term" value="C:cell envelope"/>
    <property type="evidence" value="ECO:0007669"/>
    <property type="project" value="UniProtKB-SubCell"/>
</dbReference>
<gene>
    <name evidence="9" type="ORF">SAMN05661091_3294</name>
</gene>
<dbReference type="GO" id="GO:0042597">
    <property type="term" value="C:periplasmic space"/>
    <property type="evidence" value="ECO:0007669"/>
    <property type="project" value="InterPro"/>
</dbReference>
<feature type="compositionally biased region" description="Basic and acidic residues" evidence="5">
    <location>
        <begin position="121"/>
        <end position="146"/>
    </location>
</feature>
<dbReference type="Pfam" id="PF04234">
    <property type="entry name" value="CopC"/>
    <property type="match status" value="1"/>
</dbReference>
<dbReference type="InterPro" id="IPR007348">
    <property type="entry name" value="CopC_dom"/>
</dbReference>
<keyword evidence="2" id="KW-0479">Metal-binding</keyword>
<dbReference type="EMBL" id="LT840184">
    <property type="protein sequence ID" value="SMF86114.1"/>
    <property type="molecule type" value="Genomic_DNA"/>
</dbReference>
<dbReference type="GO" id="GO:0005507">
    <property type="term" value="F:copper ion binding"/>
    <property type="evidence" value="ECO:0007669"/>
    <property type="project" value="InterPro"/>
</dbReference>
<dbReference type="GO" id="GO:0005886">
    <property type="term" value="C:plasma membrane"/>
    <property type="evidence" value="ECO:0007669"/>
    <property type="project" value="TreeGrafter"/>
</dbReference>
<dbReference type="GO" id="GO:0006825">
    <property type="term" value="P:copper ion transport"/>
    <property type="evidence" value="ECO:0007669"/>
    <property type="project" value="InterPro"/>
</dbReference>
<evidence type="ECO:0000256" key="5">
    <source>
        <dbReference type="SAM" id="MobiDB-lite"/>
    </source>
</evidence>
<keyword evidence="3 7" id="KW-0732">Signal</keyword>
<feature type="signal peptide" evidence="7">
    <location>
        <begin position="1"/>
        <end position="25"/>
    </location>
</feature>
<evidence type="ECO:0000313" key="9">
    <source>
        <dbReference type="EMBL" id="SMF86114.1"/>
    </source>
</evidence>
<feature type="domain" description="CopC" evidence="8">
    <location>
        <begin position="26"/>
        <end position="119"/>
    </location>
</feature>
<dbReference type="SUPFAM" id="SSF81296">
    <property type="entry name" value="E set domains"/>
    <property type="match status" value="1"/>
</dbReference>
<dbReference type="PANTHER" id="PTHR34820:SF4">
    <property type="entry name" value="INNER MEMBRANE PROTEIN YEBZ"/>
    <property type="match status" value="1"/>
</dbReference>
<keyword evidence="6" id="KW-1133">Transmembrane helix</keyword>
<evidence type="ECO:0000256" key="4">
    <source>
        <dbReference type="ARBA" id="ARBA00023008"/>
    </source>
</evidence>
<sequence length="221" mass="23889">MKSFKSVIILFSMLLVFAFPAGTWAHSKLQSSIPEADAKVTEAVQDLSLSFNEKIDSTLSTLSIKNDKGEKLDTAEVKVEENLLKASLEKPLDSGSYTVEWKIVGRDGHPVKGTYAFQVEAPKETPKETPDAVKDNADENTTDKQENAAGDTNTDQEKPDETPTPTNTDEAAAADNTPAEQPQSSSGADESGSGNTLWIAIIVVIAVIGVYFALKQSRKKR</sequence>
<dbReference type="AlphaFoldDB" id="A0A1X7HGU2"/>
<accession>A0A1X7HGU2</accession>
<comment type="subcellular location">
    <subcellularLocation>
        <location evidence="1">Cell envelope</location>
    </subcellularLocation>
</comment>
<dbReference type="GO" id="GO:0046688">
    <property type="term" value="P:response to copper ion"/>
    <property type="evidence" value="ECO:0007669"/>
    <property type="project" value="InterPro"/>
</dbReference>
<keyword evidence="6" id="KW-0472">Membrane</keyword>
<evidence type="ECO:0000259" key="8">
    <source>
        <dbReference type="Pfam" id="PF04234"/>
    </source>
</evidence>
<dbReference type="RefSeq" id="WP_244562720.1">
    <property type="nucleotide sequence ID" value="NZ_LT840184.1"/>
</dbReference>
<keyword evidence="10" id="KW-1185">Reference proteome</keyword>
<protein>
    <recommendedName>
        <fullName evidence="8">CopC domain-containing protein</fullName>
    </recommendedName>
</protein>